<evidence type="ECO:0000313" key="2">
    <source>
        <dbReference type="EMBL" id="OGI64268.1"/>
    </source>
</evidence>
<evidence type="ECO:0000256" key="1">
    <source>
        <dbReference type="SAM" id="Phobius"/>
    </source>
</evidence>
<feature type="transmembrane region" description="Helical" evidence="1">
    <location>
        <begin position="7"/>
        <end position="25"/>
    </location>
</feature>
<keyword evidence="1" id="KW-1133">Transmembrane helix</keyword>
<keyword evidence="1" id="KW-0812">Transmembrane</keyword>
<dbReference type="AlphaFoldDB" id="A0A1F6V3S2"/>
<gene>
    <name evidence="2" type="ORF">A2642_00945</name>
</gene>
<dbReference type="EMBL" id="MFTJ01000056">
    <property type="protein sequence ID" value="OGI64268.1"/>
    <property type="molecule type" value="Genomic_DNA"/>
</dbReference>
<protein>
    <submittedName>
        <fullName evidence="2">Uncharacterized protein</fullName>
    </submittedName>
</protein>
<comment type="caution">
    <text evidence="2">The sequence shown here is derived from an EMBL/GenBank/DDBJ whole genome shotgun (WGS) entry which is preliminary data.</text>
</comment>
<proteinExistence type="predicted"/>
<sequence>MSKIRNIIIFIVIGVALVLVYIFFIKPSDKGEAPSLVSSSPSAVTNTAVLADNSEIAQEFLTLLLSVRSIKLNDAIFSDKAFDALLETPVDLVQDGTEGRPNPFAPLGSDVIASENDAVAGANTKSPLTP</sequence>
<name>A0A1F6V3S2_9BACT</name>
<dbReference type="Proteomes" id="UP000178700">
    <property type="component" value="Unassembled WGS sequence"/>
</dbReference>
<accession>A0A1F6V3S2</accession>
<evidence type="ECO:0000313" key="3">
    <source>
        <dbReference type="Proteomes" id="UP000178700"/>
    </source>
</evidence>
<keyword evidence="1" id="KW-0472">Membrane</keyword>
<organism evidence="2 3">
    <name type="scientific">Candidatus Nomurabacteria bacterium RIFCSPHIGHO2_01_FULL_39_10</name>
    <dbReference type="NCBI Taxonomy" id="1801733"/>
    <lineage>
        <taxon>Bacteria</taxon>
        <taxon>Candidatus Nomuraibacteriota</taxon>
    </lineage>
</organism>
<reference evidence="2 3" key="1">
    <citation type="journal article" date="2016" name="Nat. Commun.">
        <title>Thousands of microbial genomes shed light on interconnected biogeochemical processes in an aquifer system.</title>
        <authorList>
            <person name="Anantharaman K."/>
            <person name="Brown C.T."/>
            <person name="Hug L.A."/>
            <person name="Sharon I."/>
            <person name="Castelle C.J."/>
            <person name="Probst A.J."/>
            <person name="Thomas B.C."/>
            <person name="Singh A."/>
            <person name="Wilkins M.J."/>
            <person name="Karaoz U."/>
            <person name="Brodie E.L."/>
            <person name="Williams K.H."/>
            <person name="Hubbard S.S."/>
            <person name="Banfield J.F."/>
        </authorList>
    </citation>
    <scope>NUCLEOTIDE SEQUENCE [LARGE SCALE GENOMIC DNA]</scope>
</reference>